<feature type="domain" description="PH" evidence="2">
    <location>
        <begin position="366"/>
        <end position="473"/>
    </location>
</feature>
<organism evidence="3 4">
    <name type="scientific">Beauveria bassiana</name>
    <name type="common">White muscardine disease fungus</name>
    <name type="synonym">Tritirachium shiotae</name>
    <dbReference type="NCBI Taxonomy" id="176275"/>
    <lineage>
        <taxon>Eukaryota</taxon>
        <taxon>Fungi</taxon>
        <taxon>Dikarya</taxon>
        <taxon>Ascomycota</taxon>
        <taxon>Pezizomycotina</taxon>
        <taxon>Sordariomycetes</taxon>
        <taxon>Hypocreomycetidae</taxon>
        <taxon>Hypocreales</taxon>
        <taxon>Cordycipitaceae</taxon>
        <taxon>Beauveria</taxon>
    </lineage>
</organism>
<evidence type="ECO:0000313" key="4">
    <source>
        <dbReference type="Proteomes" id="UP000237441"/>
    </source>
</evidence>
<dbReference type="Pfam" id="PF23076">
    <property type="entry name" value="PH_FT_C"/>
    <property type="match status" value="1"/>
</dbReference>
<dbReference type="Proteomes" id="UP000237441">
    <property type="component" value="Unassembled WGS sequence"/>
</dbReference>
<evidence type="ECO:0000313" key="3">
    <source>
        <dbReference type="EMBL" id="PQK12673.1"/>
    </source>
</evidence>
<dbReference type="EMBL" id="JRHA01000003">
    <property type="protein sequence ID" value="PQK12673.1"/>
    <property type="molecule type" value="Genomic_DNA"/>
</dbReference>
<dbReference type="OrthoDB" id="5345571at2759"/>
<dbReference type="AlphaFoldDB" id="A0A2S7Y9P9"/>
<comment type="caution">
    <text evidence="3">The sequence shown here is derived from an EMBL/GenBank/DDBJ whole genome shotgun (WGS) entry which is preliminary data.</text>
</comment>
<gene>
    <name evidence="3" type="ORF">BB8028_0003g12880</name>
</gene>
<proteinExistence type="predicted"/>
<dbReference type="Pfam" id="PF23074">
    <property type="entry name" value="PH_FT_N"/>
    <property type="match status" value="1"/>
</dbReference>
<feature type="domain" description="PH" evidence="1">
    <location>
        <begin position="245"/>
        <end position="349"/>
    </location>
</feature>
<reference evidence="3 4" key="1">
    <citation type="submission" date="2016-07" db="EMBL/GenBank/DDBJ databases">
        <title>Comparative genomics of the entomopathogenic fungus Beauveria bassiana.</title>
        <authorList>
            <person name="Valero Jimenez C.A."/>
            <person name="Zwaan B.J."/>
            <person name="Van Kan J.A."/>
            <person name="Takken W."/>
            <person name="Debets A.J."/>
            <person name="Schoustra S.E."/>
            <person name="Koenraadt C.J."/>
        </authorList>
    </citation>
    <scope>NUCLEOTIDE SEQUENCE [LARGE SCALE GENOMIC DNA]</scope>
    <source>
        <strain evidence="3 4">ARSEF 8028</strain>
    </source>
</reference>
<dbReference type="InterPro" id="IPR057082">
    <property type="entry name" value="PH_C"/>
</dbReference>
<name>A0A2S7Y9P9_BEABA</name>
<protein>
    <submittedName>
        <fullName evidence="3">Uncharacterized protein</fullName>
    </submittedName>
</protein>
<sequence length="485" mass="56894">MKIRVTMPAGIRSAHGFDTALLEALFWESGKCITVVNLLTGLRHHLSKSASDELDDLCNQLRRLRRAMLGFADLFPLHKEAIHTCLNHLDITLPSVSKTLDDIQRHCHAQYSFADGAWDRLIMDMTTGRRRRLELWDRFELYTDFFENLFSAMIQCPKFDWIKAEGLRVKILDLREDQGMKIPKDLPTVFVPFNQLPAARARRRSFVNHWAIDTVDRKPKMMSPFIEICNSNSFGPYTQWNLLGIPEKSKLIFRRSFNNDQLALIIFINDVDKLPYAVIRTTYESGLPWYECRPLGKIRIMRNETKIHLSRWSYGQDCFVHWGVFHFRFFEELVVTQCTLLALKAHASLLPDALSYDESIFRDDSKIWEKDIIDGGVRHKLAIYRDNLTATKRLYACVARGERLQAYCPAWTIFFTDRKAKPQLECIGDFKLIIYNAVLYTFGDRYLTTRHDARRFEISFKYDQDNRQLKYLLDESFKALQSQRE</sequence>
<accession>A0A2S7Y9P9</accession>
<evidence type="ECO:0000259" key="1">
    <source>
        <dbReference type="Pfam" id="PF23074"/>
    </source>
</evidence>
<dbReference type="InterPro" id="IPR057081">
    <property type="entry name" value="PH_N"/>
</dbReference>
<evidence type="ECO:0000259" key="2">
    <source>
        <dbReference type="Pfam" id="PF23076"/>
    </source>
</evidence>